<accession>A0A0K2V266</accession>
<name>A0A0K2V266_LEPSM</name>
<organism evidence="2">
    <name type="scientific">Lepeophtheirus salmonis</name>
    <name type="common">Salmon louse</name>
    <name type="synonym">Caligus salmonis</name>
    <dbReference type="NCBI Taxonomy" id="72036"/>
    <lineage>
        <taxon>Eukaryota</taxon>
        <taxon>Metazoa</taxon>
        <taxon>Ecdysozoa</taxon>
        <taxon>Arthropoda</taxon>
        <taxon>Crustacea</taxon>
        <taxon>Multicrustacea</taxon>
        <taxon>Hexanauplia</taxon>
        <taxon>Copepoda</taxon>
        <taxon>Siphonostomatoida</taxon>
        <taxon>Caligidae</taxon>
        <taxon>Lepeophtheirus</taxon>
    </lineage>
</organism>
<evidence type="ECO:0000313" key="2">
    <source>
        <dbReference type="EMBL" id="CDW44081.1"/>
    </source>
</evidence>
<sequence>MTGSSVLSENKVVPKLFSDPRVDSPYAGLEAKDHSGGE</sequence>
<protein>
    <submittedName>
        <fullName evidence="2">Uncharacterized protein</fullName>
    </submittedName>
</protein>
<feature type="region of interest" description="Disordered" evidence="1">
    <location>
        <begin position="1"/>
        <end position="38"/>
    </location>
</feature>
<proteinExistence type="predicted"/>
<reference evidence="2" key="1">
    <citation type="submission" date="2014-05" db="EMBL/GenBank/DDBJ databases">
        <authorList>
            <person name="Chronopoulou M."/>
        </authorList>
    </citation>
    <scope>NUCLEOTIDE SEQUENCE</scope>
    <source>
        <tissue evidence="2">Whole organism</tissue>
    </source>
</reference>
<evidence type="ECO:0000256" key="1">
    <source>
        <dbReference type="SAM" id="MobiDB-lite"/>
    </source>
</evidence>
<dbReference type="EMBL" id="HACA01026720">
    <property type="protein sequence ID" value="CDW44081.1"/>
    <property type="molecule type" value="Transcribed_RNA"/>
</dbReference>
<dbReference type="AlphaFoldDB" id="A0A0K2V266"/>